<organism evidence="1 2">
    <name type="scientific">Lentinus tigrinus ALCF2SS1-6</name>
    <dbReference type="NCBI Taxonomy" id="1328759"/>
    <lineage>
        <taxon>Eukaryota</taxon>
        <taxon>Fungi</taxon>
        <taxon>Dikarya</taxon>
        <taxon>Basidiomycota</taxon>
        <taxon>Agaricomycotina</taxon>
        <taxon>Agaricomycetes</taxon>
        <taxon>Polyporales</taxon>
        <taxon>Polyporaceae</taxon>
        <taxon>Lentinus</taxon>
    </lineage>
</organism>
<name>A0A5C2SKE8_9APHY</name>
<proteinExistence type="predicted"/>
<dbReference type="EMBL" id="ML122256">
    <property type="protein sequence ID" value="RPD63607.1"/>
    <property type="molecule type" value="Genomic_DNA"/>
</dbReference>
<sequence>MLKSLETQGSLTAGELPTFDYAEWTEGTEELAEKSVEELAGMLGLPSVAVPGMNETEDPVGIVDPWTVEGQLAMDGEGAVPLGLFGHQWQGLVKLVYNLMHRRNTLLMDSVRVGKTAQAISTLLMYEFIR</sequence>
<accession>A0A5C2SKE8</accession>
<evidence type="ECO:0008006" key="3">
    <source>
        <dbReference type="Google" id="ProtNLM"/>
    </source>
</evidence>
<dbReference type="STRING" id="1328759.A0A5C2SKE8"/>
<keyword evidence="2" id="KW-1185">Reference proteome</keyword>
<protein>
    <recommendedName>
        <fullName evidence="3">SNF2 N-terminal domain-containing protein</fullName>
    </recommendedName>
</protein>
<evidence type="ECO:0000313" key="2">
    <source>
        <dbReference type="Proteomes" id="UP000313359"/>
    </source>
</evidence>
<evidence type="ECO:0000313" key="1">
    <source>
        <dbReference type="EMBL" id="RPD63607.1"/>
    </source>
</evidence>
<dbReference type="Proteomes" id="UP000313359">
    <property type="component" value="Unassembled WGS sequence"/>
</dbReference>
<dbReference type="OrthoDB" id="2755053at2759"/>
<reference evidence="1" key="1">
    <citation type="journal article" date="2018" name="Genome Biol. Evol.">
        <title>Genomics and development of Lentinus tigrinus, a white-rot wood-decaying mushroom with dimorphic fruiting bodies.</title>
        <authorList>
            <person name="Wu B."/>
            <person name="Xu Z."/>
            <person name="Knudson A."/>
            <person name="Carlson A."/>
            <person name="Chen N."/>
            <person name="Kovaka S."/>
            <person name="LaButti K."/>
            <person name="Lipzen A."/>
            <person name="Pennachio C."/>
            <person name="Riley R."/>
            <person name="Schakwitz W."/>
            <person name="Umezawa K."/>
            <person name="Ohm R.A."/>
            <person name="Grigoriev I.V."/>
            <person name="Nagy L.G."/>
            <person name="Gibbons J."/>
            <person name="Hibbett D."/>
        </authorList>
    </citation>
    <scope>NUCLEOTIDE SEQUENCE [LARGE SCALE GENOMIC DNA]</scope>
    <source>
        <strain evidence="1">ALCF2SS1-6</strain>
    </source>
</reference>
<dbReference type="AlphaFoldDB" id="A0A5C2SKE8"/>
<feature type="non-terminal residue" evidence="1">
    <location>
        <position position="130"/>
    </location>
</feature>
<gene>
    <name evidence="1" type="ORF">L227DRAFT_497199</name>
</gene>